<proteinExistence type="predicted"/>
<dbReference type="InterPro" id="IPR036908">
    <property type="entry name" value="RlpA-like_sf"/>
</dbReference>
<keyword evidence="5" id="KW-1185">Reference proteome</keyword>
<dbReference type="PANTHER" id="PTHR31836">
    <property type="match status" value="1"/>
</dbReference>
<keyword evidence="1" id="KW-0732">Signal</keyword>
<protein>
    <recommendedName>
        <fullName evidence="6">RlpA-like protein double-psi beta-barrel domain-containing protein</fullName>
    </recommendedName>
</protein>
<dbReference type="STRING" id="671987.R0IFB0"/>
<accession>R0IFB0</accession>
<evidence type="ECO:0000256" key="3">
    <source>
        <dbReference type="SAM" id="Phobius"/>
    </source>
</evidence>
<sequence>MTSTMIPRKPLPQPTQAHLKNGPDASGSVPLEHRPNVHTYHQDGLSDQQKKETAIGDDSSSIEETIPHDHGLEERQDAVRGQVFAGTTGGGLGSAISRRLDNFLPPQKRYFNDRISRRTLLIIIGIAFLCLLALIIGLAAGLSSGGSSGPALPLPGGAQTYTGDLTYYNPGLGACGGTYGDNDAVVAISHFLWDKNQVGSNPNTNSFCGKKIRAQRVDERTGKLASVDLTVIDRCTGCKPTDLDVSPAMFNKLAAPALGRVNVEWAWL</sequence>
<dbReference type="HOGENOM" id="CLU_047639_1_1_1"/>
<keyword evidence="3" id="KW-0472">Membrane</keyword>
<feature type="region of interest" description="Disordered" evidence="2">
    <location>
        <begin position="1"/>
        <end position="76"/>
    </location>
</feature>
<evidence type="ECO:0000313" key="5">
    <source>
        <dbReference type="Proteomes" id="UP000016935"/>
    </source>
</evidence>
<gene>
    <name evidence="4" type="ORF">SETTUDRAFT_180098</name>
</gene>
<evidence type="ECO:0000256" key="1">
    <source>
        <dbReference type="ARBA" id="ARBA00022729"/>
    </source>
</evidence>
<dbReference type="Proteomes" id="UP000016935">
    <property type="component" value="Unassembled WGS sequence"/>
</dbReference>
<reference evidence="4 5" key="2">
    <citation type="journal article" date="2013" name="PLoS Genet.">
        <title>Comparative genome structure, secondary metabolite, and effector coding capacity across Cochliobolus pathogens.</title>
        <authorList>
            <person name="Condon B.J."/>
            <person name="Leng Y."/>
            <person name="Wu D."/>
            <person name="Bushley K.E."/>
            <person name="Ohm R.A."/>
            <person name="Otillar R."/>
            <person name="Martin J."/>
            <person name="Schackwitz W."/>
            <person name="Grimwood J."/>
            <person name="MohdZainudin N."/>
            <person name="Xue C."/>
            <person name="Wang R."/>
            <person name="Manning V.A."/>
            <person name="Dhillon B."/>
            <person name="Tu Z.J."/>
            <person name="Steffenson B.J."/>
            <person name="Salamov A."/>
            <person name="Sun H."/>
            <person name="Lowry S."/>
            <person name="LaButti K."/>
            <person name="Han J."/>
            <person name="Copeland A."/>
            <person name="Lindquist E."/>
            <person name="Barry K."/>
            <person name="Schmutz J."/>
            <person name="Baker S.E."/>
            <person name="Ciuffetti L.M."/>
            <person name="Grigoriev I.V."/>
            <person name="Zhong S."/>
            <person name="Turgeon B.G."/>
        </authorList>
    </citation>
    <scope>NUCLEOTIDE SEQUENCE [LARGE SCALE GENOMIC DNA]</scope>
    <source>
        <strain evidence="5">28A</strain>
    </source>
</reference>
<dbReference type="CDD" id="cd22191">
    <property type="entry name" value="DPBB_RlpA_EXP_N-like"/>
    <property type="match status" value="1"/>
</dbReference>
<dbReference type="Gene3D" id="2.40.40.10">
    <property type="entry name" value="RlpA-like domain"/>
    <property type="match status" value="1"/>
</dbReference>
<dbReference type="EMBL" id="KB908814">
    <property type="protein sequence ID" value="EOA83965.1"/>
    <property type="molecule type" value="Genomic_DNA"/>
</dbReference>
<evidence type="ECO:0000256" key="2">
    <source>
        <dbReference type="SAM" id="MobiDB-lite"/>
    </source>
</evidence>
<evidence type="ECO:0000313" key="4">
    <source>
        <dbReference type="EMBL" id="EOA83965.1"/>
    </source>
</evidence>
<dbReference type="SUPFAM" id="SSF50685">
    <property type="entry name" value="Barwin-like endoglucanases"/>
    <property type="match status" value="1"/>
</dbReference>
<organism evidence="4 5">
    <name type="scientific">Exserohilum turcicum (strain 28A)</name>
    <name type="common">Northern leaf blight fungus</name>
    <name type="synonym">Setosphaeria turcica</name>
    <dbReference type="NCBI Taxonomy" id="671987"/>
    <lineage>
        <taxon>Eukaryota</taxon>
        <taxon>Fungi</taxon>
        <taxon>Dikarya</taxon>
        <taxon>Ascomycota</taxon>
        <taxon>Pezizomycotina</taxon>
        <taxon>Dothideomycetes</taxon>
        <taxon>Pleosporomycetidae</taxon>
        <taxon>Pleosporales</taxon>
        <taxon>Pleosporineae</taxon>
        <taxon>Pleosporaceae</taxon>
        <taxon>Exserohilum</taxon>
    </lineage>
</organism>
<keyword evidence="3" id="KW-0812">Transmembrane</keyword>
<dbReference type="eggNOG" id="ENOG502S6X4">
    <property type="taxonomic scope" value="Eukaryota"/>
</dbReference>
<dbReference type="RefSeq" id="XP_008028404.1">
    <property type="nucleotide sequence ID" value="XM_008030213.1"/>
</dbReference>
<feature type="compositionally biased region" description="Basic and acidic residues" evidence="2">
    <location>
        <begin position="65"/>
        <end position="76"/>
    </location>
</feature>
<dbReference type="OrthoDB" id="623670at2759"/>
<name>R0IFB0_EXST2</name>
<dbReference type="PANTHER" id="PTHR31836:SF28">
    <property type="entry name" value="SRCR DOMAIN-CONTAINING PROTEIN-RELATED"/>
    <property type="match status" value="1"/>
</dbReference>
<feature type="transmembrane region" description="Helical" evidence="3">
    <location>
        <begin position="119"/>
        <end position="142"/>
    </location>
</feature>
<dbReference type="InterPro" id="IPR051477">
    <property type="entry name" value="Expansin_CellWall"/>
</dbReference>
<keyword evidence="3" id="KW-1133">Transmembrane helix</keyword>
<reference evidence="4 5" key="1">
    <citation type="journal article" date="2012" name="PLoS Pathog.">
        <title>Diverse lifestyles and strategies of plant pathogenesis encoded in the genomes of eighteen Dothideomycetes fungi.</title>
        <authorList>
            <person name="Ohm R.A."/>
            <person name="Feau N."/>
            <person name="Henrissat B."/>
            <person name="Schoch C.L."/>
            <person name="Horwitz B.A."/>
            <person name="Barry K.W."/>
            <person name="Condon B.J."/>
            <person name="Copeland A.C."/>
            <person name="Dhillon B."/>
            <person name="Glaser F."/>
            <person name="Hesse C.N."/>
            <person name="Kosti I."/>
            <person name="LaButti K."/>
            <person name="Lindquist E.A."/>
            <person name="Lucas S."/>
            <person name="Salamov A.A."/>
            <person name="Bradshaw R.E."/>
            <person name="Ciuffetti L."/>
            <person name="Hamelin R.C."/>
            <person name="Kema G.H.J."/>
            <person name="Lawrence C."/>
            <person name="Scott J.A."/>
            <person name="Spatafora J.W."/>
            <person name="Turgeon B.G."/>
            <person name="de Wit P.J.G.M."/>
            <person name="Zhong S."/>
            <person name="Goodwin S.B."/>
            <person name="Grigoriev I.V."/>
        </authorList>
    </citation>
    <scope>NUCLEOTIDE SEQUENCE [LARGE SCALE GENOMIC DNA]</scope>
    <source>
        <strain evidence="5">28A</strain>
    </source>
</reference>
<dbReference type="GeneID" id="19401736"/>
<evidence type="ECO:0008006" key="6">
    <source>
        <dbReference type="Google" id="ProtNLM"/>
    </source>
</evidence>
<dbReference type="AlphaFoldDB" id="R0IFB0"/>